<dbReference type="SUPFAM" id="SSF52490">
    <property type="entry name" value="Tubulin nucleotide-binding domain-like"/>
    <property type="match status" value="1"/>
</dbReference>
<dbReference type="PROSITE" id="PS01134">
    <property type="entry name" value="FTSZ_1"/>
    <property type="match status" value="1"/>
</dbReference>
<dbReference type="InterPro" id="IPR008280">
    <property type="entry name" value="Tub_FtsZ_C"/>
</dbReference>
<feature type="binding site" evidence="5">
    <location>
        <position position="191"/>
    </location>
    <ligand>
        <name>GTP</name>
        <dbReference type="ChEBI" id="CHEBI:37565"/>
    </ligand>
</feature>
<dbReference type="PANTHER" id="PTHR30314">
    <property type="entry name" value="CELL DIVISION PROTEIN FTSZ-RELATED"/>
    <property type="match status" value="1"/>
</dbReference>
<dbReference type="GO" id="GO:0043093">
    <property type="term" value="P:FtsZ-dependent cytokinesis"/>
    <property type="evidence" value="ECO:0007669"/>
    <property type="project" value="UniProtKB-UniRule"/>
</dbReference>
<dbReference type="SMART" id="SM00864">
    <property type="entry name" value="Tubulin"/>
    <property type="match status" value="1"/>
</dbReference>
<evidence type="ECO:0000259" key="9">
    <source>
        <dbReference type="SMART" id="SM00864"/>
    </source>
</evidence>
<dbReference type="InterPro" id="IPR036525">
    <property type="entry name" value="Tubulin/FtsZ_GTPase_sf"/>
</dbReference>
<evidence type="ECO:0000256" key="4">
    <source>
        <dbReference type="ARBA" id="ARBA00023210"/>
    </source>
</evidence>
<organism evidence="11 12">
    <name type="scientific">Candidatus Faecivivens stercoravium</name>
    <dbReference type="NCBI Taxonomy" id="2840803"/>
    <lineage>
        <taxon>Bacteria</taxon>
        <taxon>Bacillati</taxon>
        <taxon>Bacillota</taxon>
        <taxon>Clostridia</taxon>
        <taxon>Eubacteriales</taxon>
        <taxon>Oscillospiraceae</taxon>
        <taxon>Oscillospiraceae incertae sedis</taxon>
        <taxon>Candidatus Faecivivens</taxon>
    </lineage>
</organism>
<feature type="binding site" evidence="5">
    <location>
        <begin position="111"/>
        <end position="113"/>
    </location>
    <ligand>
        <name>GTP</name>
        <dbReference type="ChEBI" id="CHEBI:37565"/>
    </ligand>
</feature>
<keyword evidence="4 5" id="KW-0717">Septation</keyword>
<evidence type="ECO:0000256" key="5">
    <source>
        <dbReference type="HAMAP-Rule" id="MF_00909"/>
    </source>
</evidence>
<reference evidence="11" key="2">
    <citation type="journal article" date="2021" name="PeerJ">
        <title>Extensive microbial diversity within the chicken gut microbiome revealed by metagenomics and culture.</title>
        <authorList>
            <person name="Gilroy R."/>
            <person name="Ravi A."/>
            <person name="Getino M."/>
            <person name="Pursley I."/>
            <person name="Horton D.L."/>
            <person name="Alikhan N.F."/>
            <person name="Baker D."/>
            <person name="Gharbi K."/>
            <person name="Hall N."/>
            <person name="Watson M."/>
            <person name="Adriaenssens E.M."/>
            <person name="Foster-Nyarko E."/>
            <person name="Jarju S."/>
            <person name="Secka A."/>
            <person name="Antonio M."/>
            <person name="Oren A."/>
            <person name="Chaudhuri R.R."/>
            <person name="La Ragione R."/>
            <person name="Hildebrand F."/>
            <person name="Pallen M.J."/>
        </authorList>
    </citation>
    <scope>NUCLEOTIDE SEQUENCE</scope>
    <source>
        <strain evidence="11">CHK189-12415</strain>
    </source>
</reference>
<dbReference type="GO" id="GO:0032153">
    <property type="term" value="C:cell division site"/>
    <property type="evidence" value="ECO:0007669"/>
    <property type="project" value="UniProtKB-UniRule"/>
</dbReference>
<dbReference type="GO" id="GO:0005525">
    <property type="term" value="F:GTP binding"/>
    <property type="evidence" value="ECO:0007669"/>
    <property type="project" value="UniProtKB-UniRule"/>
</dbReference>
<dbReference type="SUPFAM" id="SSF55307">
    <property type="entry name" value="Tubulin C-terminal domain-like"/>
    <property type="match status" value="1"/>
</dbReference>
<comment type="subunit">
    <text evidence="5">Homodimer. Polymerizes to form a dynamic ring structure in a strictly GTP-dependent manner. Interacts directly with several other division proteins.</text>
</comment>
<feature type="compositionally biased region" description="Basic and acidic residues" evidence="8">
    <location>
        <begin position="343"/>
        <end position="353"/>
    </location>
</feature>
<keyword evidence="5 7" id="KW-0131">Cell cycle</keyword>
<feature type="domain" description="Tubulin/FtsZ 2-layer sandwich" evidence="10">
    <location>
        <begin position="211"/>
        <end position="328"/>
    </location>
</feature>
<feature type="region of interest" description="Disordered" evidence="8">
    <location>
        <begin position="326"/>
        <end position="380"/>
    </location>
</feature>
<sequence length="392" mass="41513">MNVKFTLETEDERTTNIKVVGVGGAGGNAVNRMVEDGVEGVEFIAINTDKQVLNTSKADLTIQIGVKSSQGHGAGGNPEMGMKAAEENREEISAALKGTDLLFITAGMGGGTGTGAAPVVAQIAREMGILSIAVVTKPFGYEGRRRMNYALQGIEMLKEQVDSLVVIPNDRIREVIDLKKASMKQAFEEADNVLKQGISSISNLISTSGYVNLDFEDLCTVIRNAGLAHMGMGYAAGENMAEEAASMAISSPLLDTAIDGAKAVIVNITASPDMLFSDADHVSQMIQEAVDEEAIIFWGVVYDETMDNEMRVTVIATGFDSEYGPVLAGDQKAKPEASSSGRAADKPADRKPAFDTTPASSRKEPAQQPADTGSDSGVDDLDFDSLLSIFNK</sequence>
<dbReference type="CDD" id="cd02201">
    <property type="entry name" value="FtsZ_type1"/>
    <property type="match status" value="1"/>
</dbReference>
<dbReference type="Pfam" id="PF00091">
    <property type="entry name" value="Tubulin"/>
    <property type="match status" value="1"/>
</dbReference>
<dbReference type="Proteomes" id="UP000824241">
    <property type="component" value="Unassembled WGS sequence"/>
</dbReference>
<dbReference type="Pfam" id="PF12327">
    <property type="entry name" value="FtsZ_C"/>
    <property type="match status" value="1"/>
</dbReference>
<reference evidence="11" key="1">
    <citation type="submission" date="2020-10" db="EMBL/GenBank/DDBJ databases">
        <authorList>
            <person name="Gilroy R."/>
        </authorList>
    </citation>
    <scope>NUCLEOTIDE SEQUENCE</scope>
    <source>
        <strain evidence="11">CHK189-12415</strain>
    </source>
</reference>
<dbReference type="InterPro" id="IPR045061">
    <property type="entry name" value="FtsZ/CetZ"/>
</dbReference>
<dbReference type="InterPro" id="IPR003008">
    <property type="entry name" value="Tubulin_FtsZ_GTPase"/>
</dbReference>
<comment type="function">
    <text evidence="5 7">Essential cell division protein that forms a contractile ring structure (Z ring) at the future cell division site. The regulation of the ring assembly controls the timing and the location of cell division. One of the functions of the FtsZ ring is to recruit other cell division proteins to the septum to produce a new cell wall between the dividing cells. Binds GTP and shows GTPase activity.</text>
</comment>
<evidence type="ECO:0000256" key="6">
    <source>
        <dbReference type="NCBIfam" id="TIGR00065"/>
    </source>
</evidence>
<evidence type="ECO:0000256" key="7">
    <source>
        <dbReference type="RuleBase" id="RU000631"/>
    </source>
</evidence>
<dbReference type="InterPro" id="IPR020805">
    <property type="entry name" value="Cell_div_FtsZ_CS"/>
</dbReference>
<evidence type="ECO:0000256" key="2">
    <source>
        <dbReference type="ARBA" id="ARBA00022741"/>
    </source>
</evidence>
<feature type="binding site" evidence="5">
    <location>
        <position position="146"/>
    </location>
    <ligand>
        <name>GTP</name>
        <dbReference type="ChEBI" id="CHEBI:37565"/>
    </ligand>
</feature>
<dbReference type="InterPro" id="IPR037103">
    <property type="entry name" value="Tubulin/FtsZ-like_C"/>
</dbReference>
<comment type="similarity">
    <text evidence="1 5 7">Belongs to the FtsZ family.</text>
</comment>
<dbReference type="InterPro" id="IPR018316">
    <property type="entry name" value="Tubulin/FtsZ_2-layer-sand-dom"/>
</dbReference>
<keyword evidence="5" id="KW-0963">Cytoplasm</keyword>
<gene>
    <name evidence="5 11" type="primary">ftsZ</name>
    <name evidence="11" type="ORF">IAB37_08225</name>
</gene>
<dbReference type="FunFam" id="3.40.50.1440:FF:000001">
    <property type="entry name" value="Cell division protein FtsZ"/>
    <property type="match status" value="1"/>
</dbReference>
<evidence type="ECO:0000259" key="10">
    <source>
        <dbReference type="SMART" id="SM00865"/>
    </source>
</evidence>
<keyword evidence="3 5" id="KW-0342">GTP-binding</keyword>
<dbReference type="EMBL" id="DVHA01000267">
    <property type="protein sequence ID" value="HIR61542.1"/>
    <property type="molecule type" value="Genomic_DNA"/>
</dbReference>
<name>A0A9D1DYX2_9FIRM</name>
<evidence type="ECO:0000256" key="3">
    <source>
        <dbReference type="ARBA" id="ARBA00023134"/>
    </source>
</evidence>
<dbReference type="PRINTS" id="PR00423">
    <property type="entry name" value="CELLDVISFTSZ"/>
</dbReference>
<dbReference type="PROSITE" id="PS01135">
    <property type="entry name" value="FTSZ_2"/>
    <property type="match status" value="1"/>
</dbReference>
<evidence type="ECO:0000256" key="8">
    <source>
        <dbReference type="SAM" id="MobiDB-lite"/>
    </source>
</evidence>
<dbReference type="PANTHER" id="PTHR30314:SF3">
    <property type="entry name" value="MITOCHONDRIAL DIVISION PROTEIN FSZA"/>
    <property type="match status" value="1"/>
</dbReference>
<feature type="domain" description="Tubulin/FtsZ GTPase" evidence="9">
    <location>
        <begin position="16"/>
        <end position="209"/>
    </location>
</feature>
<dbReference type="Gene3D" id="3.40.50.1440">
    <property type="entry name" value="Tubulin/FtsZ, GTPase domain"/>
    <property type="match status" value="1"/>
</dbReference>
<dbReference type="NCBIfam" id="TIGR00065">
    <property type="entry name" value="ftsZ"/>
    <property type="match status" value="1"/>
</dbReference>
<keyword evidence="2 5" id="KW-0547">Nucleotide-binding</keyword>
<feature type="binding site" evidence="5">
    <location>
        <position position="142"/>
    </location>
    <ligand>
        <name>GTP</name>
        <dbReference type="ChEBI" id="CHEBI:37565"/>
    </ligand>
</feature>
<dbReference type="GO" id="GO:0051258">
    <property type="term" value="P:protein polymerization"/>
    <property type="evidence" value="ECO:0007669"/>
    <property type="project" value="UniProtKB-UniRule"/>
</dbReference>
<dbReference type="AlphaFoldDB" id="A0A9D1DYX2"/>
<evidence type="ECO:0000313" key="12">
    <source>
        <dbReference type="Proteomes" id="UP000824241"/>
    </source>
</evidence>
<evidence type="ECO:0000256" key="1">
    <source>
        <dbReference type="ARBA" id="ARBA00009690"/>
    </source>
</evidence>
<comment type="caution">
    <text evidence="11">The sequence shown here is derived from an EMBL/GenBank/DDBJ whole genome shotgun (WGS) entry which is preliminary data.</text>
</comment>
<proteinExistence type="inferred from homology"/>
<accession>A0A9D1DYX2</accession>
<comment type="subcellular location">
    <subcellularLocation>
        <location evidence="5">Cytoplasm</location>
    </subcellularLocation>
    <text evidence="5">Assembles at midcell at the inner surface of the cytoplasmic membrane.</text>
</comment>
<protein>
    <recommendedName>
        <fullName evidence="5 6">Cell division protein FtsZ</fullName>
    </recommendedName>
</protein>
<dbReference type="GO" id="GO:0005737">
    <property type="term" value="C:cytoplasm"/>
    <property type="evidence" value="ECO:0007669"/>
    <property type="project" value="UniProtKB-SubCell"/>
</dbReference>
<keyword evidence="5 7" id="KW-0132">Cell division</keyword>
<feature type="binding site" evidence="5">
    <location>
        <begin position="24"/>
        <end position="28"/>
    </location>
    <ligand>
        <name>GTP</name>
        <dbReference type="ChEBI" id="CHEBI:37565"/>
    </ligand>
</feature>
<dbReference type="InterPro" id="IPR000158">
    <property type="entry name" value="Cell_div_FtsZ"/>
</dbReference>
<dbReference type="HAMAP" id="MF_00909">
    <property type="entry name" value="FtsZ"/>
    <property type="match status" value="1"/>
</dbReference>
<dbReference type="GO" id="GO:0000917">
    <property type="term" value="P:division septum assembly"/>
    <property type="evidence" value="ECO:0007669"/>
    <property type="project" value="UniProtKB-KW"/>
</dbReference>
<dbReference type="SMART" id="SM00865">
    <property type="entry name" value="Tubulin_C"/>
    <property type="match status" value="1"/>
</dbReference>
<dbReference type="InterPro" id="IPR024757">
    <property type="entry name" value="FtsZ_C"/>
</dbReference>
<dbReference type="GO" id="GO:0003924">
    <property type="term" value="F:GTPase activity"/>
    <property type="evidence" value="ECO:0007669"/>
    <property type="project" value="UniProtKB-UniRule"/>
</dbReference>
<dbReference type="Gene3D" id="3.30.1330.20">
    <property type="entry name" value="Tubulin/FtsZ, C-terminal domain"/>
    <property type="match status" value="1"/>
</dbReference>
<evidence type="ECO:0000313" key="11">
    <source>
        <dbReference type="EMBL" id="HIR61542.1"/>
    </source>
</evidence>